<dbReference type="EMBL" id="JAEMOP010000009">
    <property type="protein sequence ID" value="MBJ7316740.1"/>
    <property type="molecule type" value="Genomic_DNA"/>
</dbReference>
<dbReference type="InterPro" id="IPR004846">
    <property type="entry name" value="T2SS/T3SS_dom"/>
</dbReference>
<comment type="subcellular location">
    <subcellularLocation>
        <location evidence="1">Membrane</location>
    </subcellularLocation>
</comment>
<dbReference type="Pfam" id="PF00263">
    <property type="entry name" value="Secretin"/>
    <property type="match status" value="1"/>
</dbReference>
<sequence>MRALTVIASACLVLSGCSALEVDYSEERDTAKTLVTSSKNEAKDPTGSGLDNVYIDDDFYVPELSDEDKERPPWYFEPTEFKYRATPFRMIVNDLFGDYVSTRYLQSIKIDTPVSLSHNGTLGRALKKLGLATGYEFTLEDGVLSWYKYSSKTIDVSYIPGVVSYTMGDGDKARGSSSVGNSSAGLQFVRTGNSADSEGGEAAIKGSYDVAEDFENSVKILLSSEGEYSFNNATGTITVRDIPENVREIESLIHDLNKSINRKVVVDIKVVDVTFTDNKQASVNVNLIRESTGSSIVQTLSSGVLPDTASVLRGTLGLQKVGGSMDGSSVIIDALKEQGIVTTVSKPKIQTTNNIIGVAEDERTQGYLASVATSQIANAGSQNQLIPGEVTTGFRFAVLPRIENEKIIMQLDLLMSTFDGFHEETDGQSKITVPNTRKKKFFLRSWAYDGQTLMISGLSNKKRDVRNDQGFLSQLFGGRRGADTQVTETVLLITPRIVDSEA</sequence>
<dbReference type="GO" id="GO:0009306">
    <property type="term" value="P:protein secretion"/>
    <property type="evidence" value="ECO:0007669"/>
    <property type="project" value="InterPro"/>
</dbReference>
<keyword evidence="10" id="KW-1185">Reference proteome</keyword>
<dbReference type="EMBL" id="JAEMOS010000002">
    <property type="protein sequence ID" value="MBJ7265586.1"/>
    <property type="molecule type" value="Genomic_DNA"/>
</dbReference>
<dbReference type="InterPro" id="IPR050810">
    <property type="entry name" value="Bact_Secretion_Sys_Channel"/>
</dbReference>
<keyword evidence="2 5" id="KW-0732">Signal</keyword>
<comment type="caution">
    <text evidence="8">The sequence shown here is derived from an EMBL/GenBank/DDBJ whole genome shotgun (WGS) entry which is preliminary data.</text>
</comment>
<dbReference type="Proteomes" id="UP000655994">
    <property type="component" value="Unassembled WGS sequence"/>
</dbReference>
<feature type="domain" description="Type II/III secretion system secretin-like" evidence="6">
    <location>
        <begin position="334"/>
        <end position="499"/>
    </location>
</feature>
<dbReference type="AlphaFoldDB" id="A0A8I1KIB8"/>
<dbReference type="PANTHER" id="PTHR30332">
    <property type="entry name" value="PROBABLE GENERAL SECRETION PATHWAY PROTEIN D"/>
    <property type="match status" value="1"/>
</dbReference>
<evidence type="ECO:0000256" key="5">
    <source>
        <dbReference type="SAM" id="SignalP"/>
    </source>
</evidence>
<evidence type="ECO:0000256" key="1">
    <source>
        <dbReference type="ARBA" id="ARBA00004370"/>
    </source>
</evidence>
<feature type="chain" id="PRO_5034168557" description="Type II/III secretion system secretin-like domain-containing protein" evidence="5">
    <location>
        <begin position="20"/>
        <end position="502"/>
    </location>
</feature>
<dbReference type="PROSITE" id="PS51257">
    <property type="entry name" value="PROKAR_LIPOPROTEIN"/>
    <property type="match status" value="1"/>
</dbReference>
<dbReference type="GO" id="GO:0016020">
    <property type="term" value="C:membrane"/>
    <property type="evidence" value="ECO:0007669"/>
    <property type="project" value="UniProtKB-SubCell"/>
</dbReference>
<evidence type="ECO:0000256" key="2">
    <source>
        <dbReference type="ARBA" id="ARBA00022729"/>
    </source>
</evidence>
<protein>
    <recommendedName>
        <fullName evidence="6">Type II/III secretion system secretin-like domain-containing protein</fullName>
    </recommendedName>
</protein>
<evidence type="ECO:0000313" key="10">
    <source>
        <dbReference type="Proteomes" id="UP000655994"/>
    </source>
</evidence>
<gene>
    <name evidence="7" type="ORF">JHC10_01375</name>
    <name evidence="8" type="ORF">JHC11_12165</name>
</gene>
<evidence type="ECO:0000259" key="6">
    <source>
        <dbReference type="Pfam" id="PF00263"/>
    </source>
</evidence>
<evidence type="ECO:0000313" key="7">
    <source>
        <dbReference type="EMBL" id="MBJ7265586.1"/>
    </source>
</evidence>
<keyword evidence="3" id="KW-0472">Membrane</keyword>
<reference evidence="8 10" key="1">
    <citation type="submission" date="2020-09" db="EMBL/GenBank/DDBJ databases">
        <title>Draft Genomes of Bacterial Isolates from North Pond Shallow Sediments.</title>
        <authorList>
            <person name="Kiel Reese B."/>
            <person name="Mullis M."/>
            <person name="Weisend R.E."/>
        </authorList>
    </citation>
    <scope>NUCLEOTIDE SEQUENCE</scope>
    <source>
        <strain evidence="8">KJE-2</strain>
        <strain evidence="7 10">KJE-3</strain>
    </source>
</reference>
<dbReference type="Proteomes" id="UP000621390">
    <property type="component" value="Unassembled WGS sequence"/>
</dbReference>
<organism evidence="8 9">
    <name type="scientific">Idiomarina abyssalis</name>
    <dbReference type="NCBI Taxonomy" id="86102"/>
    <lineage>
        <taxon>Bacteria</taxon>
        <taxon>Pseudomonadati</taxon>
        <taxon>Pseudomonadota</taxon>
        <taxon>Gammaproteobacteria</taxon>
        <taxon>Alteromonadales</taxon>
        <taxon>Idiomarinaceae</taxon>
        <taxon>Idiomarina</taxon>
    </lineage>
</organism>
<feature type="signal peptide" evidence="5">
    <location>
        <begin position="1"/>
        <end position="19"/>
    </location>
</feature>
<name>A0A8I1KIB8_9GAMM</name>
<evidence type="ECO:0000313" key="9">
    <source>
        <dbReference type="Proteomes" id="UP000621390"/>
    </source>
</evidence>
<dbReference type="RefSeq" id="WP_199493494.1">
    <property type="nucleotide sequence ID" value="NZ_JAEMOP010000009.1"/>
</dbReference>
<dbReference type="PANTHER" id="PTHR30332:SF24">
    <property type="entry name" value="SECRETIN GSPD-RELATED"/>
    <property type="match status" value="1"/>
</dbReference>
<accession>A0A8I1KIB8</accession>
<proteinExistence type="inferred from homology"/>
<evidence type="ECO:0000256" key="3">
    <source>
        <dbReference type="ARBA" id="ARBA00023136"/>
    </source>
</evidence>
<evidence type="ECO:0000256" key="4">
    <source>
        <dbReference type="RuleBase" id="RU004003"/>
    </source>
</evidence>
<evidence type="ECO:0000313" key="8">
    <source>
        <dbReference type="EMBL" id="MBJ7316740.1"/>
    </source>
</evidence>
<dbReference type="GO" id="GO:0015627">
    <property type="term" value="C:type II protein secretion system complex"/>
    <property type="evidence" value="ECO:0007669"/>
    <property type="project" value="TreeGrafter"/>
</dbReference>
<comment type="similarity">
    <text evidence="4">Belongs to the bacterial secretin family.</text>
</comment>